<accession>A0A377BFY1</accession>
<organism evidence="1 2">
    <name type="scientific">Escherichia coli</name>
    <dbReference type="NCBI Taxonomy" id="562"/>
    <lineage>
        <taxon>Bacteria</taxon>
        <taxon>Pseudomonadati</taxon>
        <taxon>Pseudomonadota</taxon>
        <taxon>Gammaproteobacteria</taxon>
        <taxon>Enterobacterales</taxon>
        <taxon>Enterobacteriaceae</taxon>
        <taxon>Escherichia</taxon>
    </lineage>
</organism>
<proteinExistence type="predicted"/>
<reference evidence="1 2" key="1">
    <citation type="submission" date="2018-06" db="EMBL/GenBank/DDBJ databases">
        <authorList>
            <consortium name="Pathogen Informatics"/>
            <person name="Doyle S."/>
        </authorList>
    </citation>
    <scope>NUCLEOTIDE SEQUENCE [LARGE SCALE GENOMIC DNA]</scope>
    <source>
        <strain evidence="1 2">NCTC13148</strain>
    </source>
</reference>
<evidence type="ECO:0000313" key="1">
    <source>
        <dbReference type="EMBL" id="STL62555.1"/>
    </source>
</evidence>
<dbReference type="EMBL" id="UGET01000003">
    <property type="protein sequence ID" value="STL62555.1"/>
    <property type="molecule type" value="Genomic_DNA"/>
</dbReference>
<sequence>MSLILIKLVCFRRFGNGNSIRRLVCRLPCPDGHKKLAIPSYDGMVSLLVGNGSLPDSSSPNGRERKMNIQEALNIFGLSGDLTEKGHQGGLQKSGFKISSRS</sequence>
<dbReference type="Proteomes" id="UP000254255">
    <property type="component" value="Unassembled WGS sequence"/>
</dbReference>
<dbReference type="AlphaFoldDB" id="A0A377BFY1"/>
<evidence type="ECO:0000313" key="2">
    <source>
        <dbReference type="Proteomes" id="UP000254255"/>
    </source>
</evidence>
<gene>
    <name evidence="1" type="ORF">NCTC13148_00298</name>
</gene>
<name>A0A377BFY1_ECOLX</name>
<protein>
    <submittedName>
        <fullName evidence="1">Putative DnaJ-class molecular chaperone</fullName>
    </submittedName>
</protein>